<feature type="chain" id="PRO_5009185971" evidence="1">
    <location>
        <begin position="21"/>
        <end position="276"/>
    </location>
</feature>
<comment type="caution">
    <text evidence="2">The sequence shown here is derived from an EMBL/GenBank/DDBJ whole genome shotgun (WGS) entry which is preliminary data.</text>
</comment>
<evidence type="ECO:0000256" key="1">
    <source>
        <dbReference type="SAM" id="SignalP"/>
    </source>
</evidence>
<keyword evidence="1" id="KW-0732">Signal</keyword>
<keyword evidence="3" id="KW-1185">Reference proteome</keyword>
<dbReference type="Proteomes" id="UP000095552">
    <property type="component" value="Unassembled WGS sequence"/>
</dbReference>
<dbReference type="EMBL" id="MDGQ01000004">
    <property type="protein sequence ID" value="OEK05803.1"/>
    <property type="molecule type" value="Genomic_DNA"/>
</dbReference>
<gene>
    <name evidence="2" type="ORF">BFP71_06700</name>
</gene>
<accession>A0A1E5T338</accession>
<dbReference type="AlphaFoldDB" id="A0A1E5T338"/>
<dbReference type="OrthoDB" id="978586at2"/>
<reference evidence="2 3" key="1">
    <citation type="submission" date="2016-08" db="EMBL/GenBank/DDBJ databases">
        <title>Draft genome of Fabibacter sp. strain SK-8.</title>
        <authorList>
            <person name="Wong S.-K."/>
            <person name="Hamasaki K."/>
            <person name="Yoshizawa S."/>
        </authorList>
    </citation>
    <scope>NUCLEOTIDE SEQUENCE [LARGE SCALE GENOMIC DNA]</scope>
    <source>
        <strain evidence="2 3">SK-8</strain>
    </source>
</reference>
<feature type="signal peptide" evidence="1">
    <location>
        <begin position="1"/>
        <end position="20"/>
    </location>
</feature>
<protein>
    <submittedName>
        <fullName evidence="2">Uncharacterized protein</fullName>
    </submittedName>
</protein>
<sequence>MRKSLLLLLIFTLFGTLGLAQTKKQKKNKSKEETEKPNIRYEKGIVDTIPDAELKKKKNYYFGARTRKAYTRIDGQTNTTFEIFNVLRGPAKVDNYVRNIYYHDFKKGQIIKVEGRGQTLNRVLHGPYKMTVDDIVVAEGMYYYGSKHGTWLYQKRDSTLYAKEHFHKGWFKDSKITYYDEVQKTKIKEVIPYQYGKKEGEYYLFFESGNVAVRGRYVFDKKVGLWDEFHNLPGVVRYKKQIQYPEQFYLKDFKPYVKIEWNRNSTVVYRSEDENQ</sequence>
<dbReference type="SUPFAM" id="SSF82185">
    <property type="entry name" value="Histone H3 K4-specific methyltransferase SET7/9 N-terminal domain"/>
    <property type="match status" value="1"/>
</dbReference>
<evidence type="ECO:0000313" key="2">
    <source>
        <dbReference type="EMBL" id="OEK05803.1"/>
    </source>
</evidence>
<evidence type="ECO:0000313" key="3">
    <source>
        <dbReference type="Proteomes" id="UP000095552"/>
    </source>
</evidence>
<organism evidence="2 3">
    <name type="scientific">Roseivirga misakiensis</name>
    <dbReference type="NCBI Taxonomy" id="1563681"/>
    <lineage>
        <taxon>Bacteria</taxon>
        <taxon>Pseudomonadati</taxon>
        <taxon>Bacteroidota</taxon>
        <taxon>Cytophagia</taxon>
        <taxon>Cytophagales</taxon>
        <taxon>Roseivirgaceae</taxon>
        <taxon>Roseivirga</taxon>
    </lineage>
</organism>
<dbReference type="STRING" id="1563681.BFP71_06700"/>
<proteinExistence type="predicted"/>
<dbReference type="RefSeq" id="WP_069834721.1">
    <property type="nucleotide sequence ID" value="NZ_MDGQ01000004.1"/>
</dbReference>
<name>A0A1E5T338_9BACT</name>